<dbReference type="InParanoid" id="A0A543ATK5"/>
<keyword evidence="2" id="KW-0560">Oxidoreductase</keyword>
<dbReference type="PANTHER" id="PTHR45024:SF2">
    <property type="entry name" value="SCP2 DOMAIN-CONTAINING PROTEIN"/>
    <property type="match status" value="1"/>
</dbReference>
<dbReference type="PRINTS" id="PR00081">
    <property type="entry name" value="GDHRDH"/>
</dbReference>
<evidence type="ECO:0000256" key="2">
    <source>
        <dbReference type="ARBA" id="ARBA00023002"/>
    </source>
</evidence>
<protein>
    <submittedName>
        <fullName evidence="5">NAD(P)-dependent dehydrogenase (Short-subunit alcohol dehydrogenase family)</fullName>
    </submittedName>
</protein>
<evidence type="ECO:0000256" key="1">
    <source>
        <dbReference type="ARBA" id="ARBA00006484"/>
    </source>
</evidence>
<sequence>MVNLHQRVILITGAGRGIGRALAHYLAKHGAHVIVNDIGTAIDGTGIDTSVAHTVATEITANGHTAIADTHDITDFAQAANLIDHAVDAFGDLDVVVNNAATERNLGLLDLTESDFRSVIDVSLTGTFAVSHHAAVHWRDRHTGPDSPRRNLIHTASGSGLLNPLPTQTNYAAAKAGVAAMTTVHALELARYNIAVNCLSPSMVRTRLTEATPGMPAPVDNGFDPNHPRVCAPIVAYLADADCTLNGQVLSVRGGTVAVNRGWSLGDHVHKDDYWTPDELADQLPHLTHDDPHDTLAATLDAALGTGFAAGGRDAFQGFINSALDNAAAAHTT</sequence>
<evidence type="ECO:0000259" key="4">
    <source>
        <dbReference type="SMART" id="SM00822"/>
    </source>
</evidence>
<dbReference type="InterPro" id="IPR036291">
    <property type="entry name" value="NAD(P)-bd_dom_sf"/>
</dbReference>
<dbReference type="Proteomes" id="UP000317043">
    <property type="component" value="Unassembled WGS sequence"/>
</dbReference>
<proteinExistence type="inferred from homology"/>
<accession>A0A543ATK5</accession>
<dbReference type="SMART" id="SM00822">
    <property type="entry name" value="PKS_KR"/>
    <property type="match status" value="1"/>
</dbReference>
<dbReference type="InterPro" id="IPR051687">
    <property type="entry name" value="Peroxisomal_Beta-Oxidation"/>
</dbReference>
<dbReference type="GO" id="GO:0016491">
    <property type="term" value="F:oxidoreductase activity"/>
    <property type="evidence" value="ECO:0007669"/>
    <property type="project" value="UniProtKB-KW"/>
</dbReference>
<dbReference type="PRINTS" id="PR00080">
    <property type="entry name" value="SDRFAMILY"/>
</dbReference>
<dbReference type="AlphaFoldDB" id="A0A543ATK5"/>
<dbReference type="InterPro" id="IPR057326">
    <property type="entry name" value="KR_dom"/>
</dbReference>
<dbReference type="OrthoDB" id="9808187at2"/>
<dbReference type="RefSeq" id="WP_142036526.1">
    <property type="nucleotide sequence ID" value="NZ_JBHTGS010000001.1"/>
</dbReference>
<dbReference type="PANTHER" id="PTHR45024">
    <property type="entry name" value="DEHYDROGENASES, SHORT CHAIN"/>
    <property type="match status" value="1"/>
</dbReference>
<dbReference type="Gene3D" id="3.40.50.720">
    <property type="entry name" value="NAD(P)-binding Rossmann-like Domain"/>
    <property type="match status" value="1"/>
</dbReference>
<feature type="domain" description="Ketoreductase" evidence="4">
    <location>
        <begin position="7"/>
        <end position="202"/>
    </location>
</feature>
<name>A0A543ATK5_9ACTN</name>
<reference evidence="5 6" key="1">
    <citation type="submission" date="2019-06" db="EMBL/GenBank/DDBJ databases">
        <title>Sequencing the genomes of 1000 actinobacteria strains.</title>
        <authorList>
            <person name="Klenk H.-P."/>
        </authorList>
    </citation>
    <scope>NUCLEOTIDE SEQUENCE [LARGE SCALE GENOMIC DNA]</scope>
    <source>
        <strain evidence="5 6">DSM 45928</strain>
    </source>
</reference>
<dbReference type="InterPro" id="IPR002347">
    <property type="entry name" value="SDR_fam"/>
</dbReference>
<evidence type="ECO:0000313" key="6">
    <source>
        <dbReference type="Proteomes" id="UP000317043"/>
    </source>
</evidence>
<evidence type="ECO:0000313" key="5">
    <source>
        <dbReference type="EMBL" id="TQL75913.1"/>
    </source>
</evidence>
<dbReference type="Pfam" id="PF00106">
    <property type="entry name" value="adh_short"/>
    <property type="match status" value="1"/>
</dbReference>
<comment type="caution">
    <text evidence="5">The sequence shown here is derived from an EMBL/GenBank/DDBJ whole genome shotgun (WGS) entry which is preliminary data.</text>
</comment>
<evidence type="ECO:0000256" key="3">
    <source>
        <dbReference type="RuleBase" id="RU000363"/>
    </source>
</evidence>
<dbReference type="EMBL" id="VFOW01000001">
    <property type="protein sequence ID" value="TQL75913.1"/>
    <property type="molecule type" value="Genomic_DNA"/>
</dbReference>
<gene>
    <name evidence="5" type="ORF">FB566_1429</name>
</gene>
<keyword evidence="6" id="KW-1185">Reference proteome</keyword>
<organism evidence="5 6">
    <name type="scientific">Stackebrandtia endophytica</name>
    <dbReference type="NCBI Taxonomy" id="1496996"/>
    <lineage>
        <taxon>Bacteria</taxon>
        <taxon>Bacillati</taxon>
        <taxon>Actinomycetota</taxon>
        <taxon>Actinomycetes</taxon>
        <taxon>Glycomycetales</taxon>
        <taxon>Glycomycetaceae</taxon>
        <taxon>Stackebrandtia</taxon>
    </lineage>
</organism>
<dbReference type="SUPFAM" id="SSF51735">
    <property type="entry name" value="NAD(P)-binding Rossmann-fold domains"/>
    <property type="match status" value="1"/>
</dbReference>
<comment type="similarity">
    <text evidence="1 3">Belongs to the short-chain dehydrogenases/reductases (SDR) family.</text>
</comment>